<evidence type="ECO:0000313" key="8">
    <source>
        <dbReference type="Proteomes" id="UP000183995"/>
    </source>
</evidence>
<dbReference type="Pfam" id="PF01479">
    <property type="entry name" value="S4"/>
    <property type="match status" value="1"/>
</dbReference>
<gene>
    <name evidence="5" type="primary">rqcP</name>
    <name evidence="7" type="ORF">SAMN02745823_00927</name>
</gene>
<evidence type="ECO:0000313" key="7">
    <source>
        <dbReference type="EMBL" id="SHH76777.1"/>
    </source>
</evidence>
<proteinExistence type="inferred from homology"/>
<sequence>MRLDKYLKVSRLIKRRTVANDACDNDHVTVNGRQAKASYEVKLGDVIEIRFGQRLLKVEVLSLSEHAPKAEAGAMYREIV</sequence>
<dbReference type="Proteomes" id="UP000183995">
    <property type="component" value="Unassembled WGS sequence"/>
</dbReference>
<dbReference type="GO" id="GO:0019843">
    <property type="term" value="F:rRNA binding"/>
    <property type="evidence" value="ECO:0007669"/>
    <property type="project" value="UniProtKB-UniRule"/>
</dbReference>
<evidence type="ECO:0000259" key="6">
    <source>
        <dbReference type="SMART" id="SM00363"/>
    </source>
</evidence>
<dbReference type="GO" id="GO:0072344">
    <property type="term" value="P:rescue of stalled ribosome"/>
    <property type="evidence" value="ECO:0007669"/>
    <property type="project" value="UniProtKB-UniRule"/>
</dbReference>
<dbReference type="HAMAP" id="MF_00871">
    <property type="entry name" value="RqcP"/>
    <property type="match status" value="1"/>
</dbReference>
<evidence type="ECO:0000256" key="5">
    <source>
        <dbReference type="HAMAP-Rule" id="MF_00871"/>
    </source>
</evidence>
<reference evidence="7 8" key="1">
    <citation type="submission" date="2016-11" db="EMBL/GenBank/DDBJ databases">
        <authorList>
            <person name="Jaros S."/>
            <person name="Januszkiewicz K."/>
            <person name="Wedrychowicz H."/>
        </authorList>
    </citation>
    <scope>NUCLEOTIDE SEQUENCE [LARGE SCALE GENOMIC DNA]</scope>
    <source>
        <strain evidence="7 8">DSM 10068</strain>
    </source>
</reference>
<evidence type="ECO:0000256" key="2">
    <source>
        <dbReference type="ARBA" id="ARBA00022730"/>
    </source>
</evidence>
<comment type="subunit">
    <text evidence="5">Associates with stalled 50S ribosomal subunits. Binds to RqcH, 23S rRNA and the P-site tRNA. Does not require RqcH for association with 50S subunits.</text>
</comment>
<dbReference type="EMBL" id="FQXV01000002">
    <property type="protein sequence ID" value="SHH76777.1"/>
    <property type="molecule type" value="Genomic_DNA"/>
</dbReference>
<dbReference type="AlphaFoldDB" id="A0A1M5VNG7"/>
<keyword evidence="2 5" id="KW-0699">rRNA-binding</keyword>
<protein>
    <recommendedName>
        <fullName evidence="5">RQC P-site tRNA stabilizing factor</fullName>
        <shortName evidence="5">RqcP</shortName>
    </recommendedName>
    <alternativeName>
        <fullName evidence="5">Ribosome-associated protein quality control protein P</fullName>
    </alternativeName>
</protein>
<dbReference type="InterPro" id="IPR036986">
    <property type="entry name" value="S4_RNA-bd_sf"/>
</dbReference>
<evidence type="ECO:0000256" key="3">
    <source>
        <dbReference type="ARBA" id="ARBA00022884"/>
    </source>
</evidence>
<feature type="domain" description="RNA-binding S4" evidence="6">
    <location>
        <begin position="1"/>
        <end position="62"/>
    </location>
</feature>
<evidence type="ECO:0000256" key="4">
    <source>
        <dbReference type="ARBA" id="ARBA00022917"/>
    </source>
</evidence>
<dbReference type="GO" id="GO:0043023">
    <property type="term" value="F:ribosomal large subunit binding"/>
    <property type="evidence" value="ECO:0007669"/>
    <property type="project" value="UniProtKB-UniRule"/>
</dbReference>
<comment type="function">
    <text evidence="5">Key component of the ribosome quality control system (RQC), a ribosome-associated complex that mediates the extraction of incompletely synthesized nascent chains from stalled ribosomes and their subsequent degradation. RqcH recruits Ala-charged tRNA, and with RqcP directs the elongation of stalled nascent chains on 50S ribosomal subunits, leading to non-templated C-terminal alanine extensions (Ala tail). The Ala tail promotes nascent chain degradation. RqcP is associated with the translocation-like movement of the peptidyl-tRNA from the A-site into the P-site.</text>
</comment>
<dbReference type="InterPro" id="IPR002942">
    <property type="entry name" value="S4_RNA-bd"/>
</dbReference>
<dbReference type="CDD" id="cd00165">
    <property type="entry name" value="S4"/>
    <property type="match status" value="1"/>
</dbReference>
<dbReference type="SMART" id="SM00363">
    <property type="entry name" value="S4"/>
    <property type="match status" value="1"/>
</dbReference>
<comment type="similarity">
    <text evidence="5">Belongs to the RqcP family.</text>
</comment>
<dbReference type="Gene3D" id="3.10.290.10">
    <property type="entry name" value="RNA-binding S4 domain"/>
    <property type="match status" value="1"/>
</dbReference>
<keyword evidence="3 5" id="KW-0694">RNA-binding</keyword>
<accession>A0A1M5VNG7</accession>
<dbReference type="OrthoDB" id="9805210at2"/>
<dbReference type="RefSeq" id="WP_073076486.1">
    <property type="nucleotide sequence ID" value="NZ_FQXV01000002.1"/>
</dbReference>
<dbReference type="PIRSF" id="PIRSF038881">
    <property type="entry name" value="RNAbp_HP1423"/>
    <property type="match status" value="1"/>
</dbReference>
<keyword evidence="4 5" id="KW-0648">Protein biosynthesis</keyword>
<evidence type="ECO:0000256" key="1">
    <source>
        <dbReference type="ARBA" id="ARBA00022555"/>
    </source>
</evidence>
<dbReference type="InterPro" id="IPR025490">
    <property type="entry name" value="RqcP"/>
</dbReference>
<dbReference type="STRING" id="1123282.SAMN02745823_00927"/>
<keyword evidence="7" id="KW-0346">Stress response</keyword>
<organism evidence="7 8">
    <name type="scientific">Sporobacter termitidis DSM 10068</name>
    <dbReference type="NCBI Taxonomy" id="1123282"/>
    <lineage>
        <taxon>Bacteria</taxon>
        <taxon>Bacillati</taxon>
        <taxon>Bacillota</taxon>
        <taxon>Clostridia</taxon>
        <taxon>Eubacteriales</taxon>
        <taxon>Oscillospiraceae</taxon>
        <taxon>Sporobacter</taxon>
    </lineage>
</organism>
<name>A0A1M5VNG7_9FIRM</name>
<keyword evidence="1 5" id="KW-0820">tRNA-binding</keyword>
<keyword evidence="8" id="KW-1185">Reference proteome</keyword>
<dbReference type="SUPFAM" id="SSF55174">
    <property type="entry name" value="Alpha-L RNA-binding motif"/>
    <property type="match status" value="1"/>
</dbReference>
<dbReference type="PROSITE" id="PS50889">
    <property type="entry name" value="S4"/>
    <property type="match status" value="1"/>
</dbReference>
<dbReference type="GO" id="GO:0000049">
    <property type="term" value="F:tRNA binding"/>
    <property type="evidence" value="ECO:0007669"/>
    <property type="project" value="UniProtKB-UniRule"/>
</dbReference>